<comment type="caution">
    <text evidence="2">The sequence shown here is derived from an EMBL/GenBank/DDBJ whole genome shotgun (WGS) entry which is preliminary data.</text>
</comment>
<organism evidence="2 3">
    <name type="scientific">Anaerosacchariphilus hominis</name>
    <dbReference type="NCBI Taxonomy" id="2763017"/>
    <lineage>
        <taxon>Bacteria</taxon>
        <taxon>Bacillati</taxon>
        <taxon>Bacillota</taxon>
        <taxon>Clostridia</taxon>
        <taxon>Lachnospirales</taxon>
        <taxon>Lachnospiraceae</taxon>
        <taxon>Anaerosacchariphilus</taxon>
    </lineage>
</organism>
<accession>A0A923LDS0</accession>
<keyword evidence="1" id="KW-0175">Coiled coil</keyword>
<protein>
    <submittedName>
        <fullName evidence="2">DUF2004 domain-containing protein</fullName>
    </submittedName>
</protein>
<name>A0A923LDS0_9FIRM</name>
<dbReference type="AlphaFoldDB" id="A0A923LDS0"/>
<proteinExistence type="predicted"/>
<dbReference type="Proteomes" id="UP000649345">
    <property type="component" value="Unassembled WGS sequence"/>
</dbReference>
<feature type="coiled-coil region" evidence="1">
    <location>
        <begin position="44"/>
        <end position="71"/>
    </location>
</feature>
<gene>
    <name evidence="2" type="ORF">H8S44_13620</name>
</gene>
<keyword evidence="3" id="KW-1185">Reference proteome</keyword>
<reference evidence="2" key="1">
    <citation type="submission" date="2020-08" db="EMBL/GenBank/DDBJ databases">
        <title>Genome public.</title>
        <authorList>
            <person name="Liu C."/>
            <person name="Sun Q."/>
        </authorList>
    </citation>
    <scope>NUCLEOTIDE SEQUENCE</scope>
    <source>
        <strain evidence="2">NSJ-68</strain>
    </source>
</reference>
<evidence type="ECO:0000256" key="1">
    <source>
        <dbReference type="SAM" id="Coils"/>
    </source>
</evidence>
<dbReference type="RefSeq" id="WP_117471930.1">
    <property type="nucleotide sequence ID" value="NZ_JACOOR010000008.1"/>
</dbReference>
<dbReference type="EMBL" id="JACOOR010000008">
    <property type="protein sequence ID" value="MBC5660801.1"/>
    <property type="molecule type" value="Genomic_DNA"/>
</dbReference>
<evidence type="ECO:0000313" key="3">
    <source>
        <dbReference type="Proteomes" id="UP000649345"/>
    </source>
</evidence>
<evidence type="ECO:0000313" key="2">
    <source>
        <dbReference type="EMBL" id="MBC5660801.1"/>
    </source>
</evidence>
<sequence>MKLNCKRIDLPYTPGEEIFTFPEESGLPFLFDVEEELTADPAAMDAVGEMLDEAEKLAEKAKAAIKGALADEDSCYHSVVTFFMEFHRDEVGPDIAADLFPGTDLAKLSFTEMVDFLRLKRFGSLVDSEMNQQVFILDLSFNPEITDELMVVYFDLKKEIFCITHES</sequence>